<feature type="binding site" evidence="16">
    <location>
        <begin position="38"/>
        <end position="40"/>
    </location>
    <ligand>
        <name>GTP</name>
        <dbReference type="ChEBI" id="CHEBI:37565"/>
    </ligand>
</feature>
<evidence type="ECO:0000256" key="2">
    <source>
        <dbReference type="ARBA" id="ARBA00000711"/>
    </source>
</evidence>
<feature type="binding site" evidence="16">
    <location>
        <begin position="10"/>
        <end position="17"/>
    </location>
    <ligand>
        <name>GTP</name>
        <dbReference type="ChEBI" id="CHEBI:37565"/>
    </ligand>
</feature>
<evidence type="ECO:0000256" key="3">
    <source>
        <dbReference type="ARBA" id="ARBA00001522"/>
    </source>
</evidence>
<dbReference type="STRING" id="413882.AAW51_3244"/>
<dbReference type="NCBIfam" id="NF004469">
    <property type="entry name" value="PRK05800.1"/>
    <property type="match status" value="1"/>
</dbReference>
<evidence type="ECO:0000256" key="6">
    <source>
        <dbReference type="ARBA" id="ARBA00005159"/>
    </source>
</evidence>
<feature type="active site" description="GMP-histidine intermediate" evidence="15">
    <location>
        <position position="54"/>
    </location>
</feature>
<dbReference type="OrthoDB" id="9788370at2"/>
<dbReference type="InterPro" id="IPR027417">
    <property type="entry name" value="P-loop_NTPase"/>
</dbReference>
<comment type="catalytic activity">
    <reaction evidence="2 14">
        <text>adenosylcob(III)inamide phosphate + GTP + H(+) = adenosylcob(III)inamide-GDP + diphosphate</text>
        <dbReference type="Rhea" id="RHEA:22712"/>
        <dbReference type="ChEBI" id="CHEBI:15378"/>
        <dbReference type="ChEBI" id="CHEBI:33019"/>
        <dbReference type="ChEBI" id="CHEBI:37565"/>
        <dbReference type="ChEBI" id="CHEBI:58502"/>
        <dbReference type="ChEBI" id="CHEBI:60487"/>
        <dbReference type="EC" id="2.7.7.62"/>
    </reaction>
</comment>
<evidence type="ECO:0000313" key="18">
    <source>
        <dbReference type="Proteomes" id="UP000035352"/>
    </source>
</evidence>
<keyword evidence="13 14" id="KW-0342">GTP-binding</keyword>
<comment type="pathway">
    <text evidence="6 14">Cofactor biosynthesis; adenosylcobalamin biosynthesis; adenosylcobalamin from cob(II)yrinate a,c-diamide: step 5/7.</text>
</comment>
<dbReference type="RefSeq" id="WP_053013644.1">
    <property type="nucleotide sequence ID" value="NZ_CP011371.1"/>
</dbReference>
<evidence type="ECO:0000256" key="11">
    <source>
        <dbReference type="ARBA" id="ARBA00022777"/>
    </source>
</evidence>
<dbReference type="PATRIC" id="fig|413882.6.peg.3384"/>
<evidence type="ECO:0000256" key="7">
    <source>
        <dbReference type="ARBA" id="ARBA00007490"/>
    </source>
</evidence>
<dbReference type="GO" id="GO:0005525">
    <property type="term" value="F:GTP binding"/>
    <property type="evidence" value="ECO:0007669"/>
    <property type="project" value="UniProtKB-UniRule"/>
</dbReference>
<keyword evidence="9 14" id="KW-0808">Transferase</keyword>
<protein>
    <recommendedName>
        <fullName evidence="14">Bifunctional adenosylcobalamin biosynthesis protein</fullName>
        <ecNumber evidence="14">2.7.1.156</ecNumber>
        <ecNumber evidence="14">2.7.7.62</ecNumber>
    </recommendedName>
</protein>
<evidence type="ECO:0000256" key="4">
    <source>
        <dbReference type="ARBA" id="ARBA00003889"/>
    </source>
</evidence>
<dbReference type="EC" id="2.7.1.156" evidence="14"/>
<evidence type="ECO:0000256" key="15">
    <source>
        <dbReference type="PIRSR" id="PIRSR006135-1"/>
    </source>
</evidence>
<evidence type="ECO:0000313" key="17">
    <source>
        <dbReference type="EMBL" id="AKJ29935.1"/>
    </source>
</evidence>
<evidence type="ECO:0000256" key="5">
    <source>
        <dbReference type="ARBA" id="ARBA00004692"/>
    </source>
</evidence>
<dbReference type="CDD" id="cd00544">
    <property type="entry name" value="CobU"/>
    <property type="match status" value="1"/>
</dbReference>
<dbReference type="GO" id="GO:0008820">
    <property type="term" value="F:cobinamide phosphate guanylyltransferase activity"/>
    <property type="evidence" value="ECO:0007669"/>
    <property type="project" value="UniProtKB-UniRule"/>
</dbReference>
<dbReference type="PANTHER" id="PTHR34848">
    <property type="match status" value="1"/>
</dbReference>
<dbReference type="Proteomes" id="UP000035352">
    <property type="component" value="Chromosome"/>
</dbReference>
<comment type="function">
    <text evidence="4 14">Catalyzes ATP-dependent phosphorylation of adenosylcobinamide and addition of GMP to adenosylcobinamide phosphate.</text>
</comment>
<evidence type="ECO:0000256" key="13">
    <source>
        <dbReference type="ARBA" id="ARBA00023134"/>
    </source>
</evidence>
<dbReference type="UniPathway" id="UPA00148">
    <property type="reaction ID" value="UER00236"/>
</dbReference>
<keyword evidence="12 14" id="KW-0067">ATP-binding</keyword>
<dbReference type="PANTHER" id="PTHR34848:SF1">
    <property type="entry name" value="BIFUNCTIONAL ADENOSYLCOBALAMIN BIOSYNTHESIS PROTEIN COBU"/>
    <property type="match status" value="1"/>
</dbReference>
<comment type="catalytic activity">
    <reaction evidence="1 14">
        <text>adenosylcob(III)inamide + ATP = adenosylcob(III)inamide phosphate + ADP + H(+)</text>
        <dbReference type="Rhea" id="RHEA:15769"/>
        <dbReference type="ChEBI" id="CHEBI:2480"/>
        <dbReference type="ChEBI" id="CHEBI:15378"/>
        <dbReference type="ChEBI" id="CHEBI:30616"/>
        <dbReference type="ChEBI" id="CHEBI:58502"/>
        <dbReference type="ChEBI" id="CHEBI:456216"/>
        <dbReference type="EC" id="2.7.1.156"/>
    </reaction>
</comment>
<sequence>MTSSVHLILGGARSGKSRHAELLAAQCERDGAQVVYVATAWPGDDEMRERIAHHRRTRPARWQTVELPPESAALARVVAEQSGRGRCVLVDCLTLWLSQLLCPPPGLPSHAAAPAVQALLDALRGVQGQVLLVSNEIGWGVTPMGPQAREVVDSLGRLHQDIAAIASHVTLMVAGLAMPIKPAPWAAGPSH</sequence>
<feature type="binding site" evidence="16">
    <location>
        <position position="66"/>
    </location>
    <ligand>
        <name>GTP</name>
        <dbReference type="ChEBI" id="CHEBI:37565"/>
    </ligand>
</feature>
<dbReference type="PIRSF" id="PIRSF006135">
    <property type="entry name" value="CobU"/>
    <property type="match status" value="1"/>
</dbReference>
<comment type="pathway">
    <text evidence="5 14">Cofactor biosynthesis; adenosylcobalamin biosynthesis; adenosylcobalamin from cob(II)yrinate a,c-diamide: step 6/7.</text>
</comment>
<dbReference type="InterPro" id="IPR003203">
    <property type="entry name" value="CobU/CobP"/>
</dbReference>
<evidence type="ECO:0000256" key="16">
    <source>
        <dbReference type="PIRSR" id="PIRSR006135-2"/>
    </source>
</evidence>
<dbReference type="AlphaFoldDB" id="A0A0G3BTR8"/>
<evidence type="ECO:0000256" key="9">
    <source>
        <dbReference type="ARBA" id="ARBA00022679"/>
    </source>
</evidence>
<evidence type="ECO:0000256" key="8">
    <source>
        <dbReference type="ARBA" id="ARBA00022573"/>
    </source>
</evidence>
<gene>
    <name evidence="17" type="primary">cobP</name>
    <name evidence="17" type="ORF">AAW51_3244</name>
</gene>
<reference evidence="17 18" key="1">
    <citation type="submission" date="2015-05" db="EMBL/GenBank/DDBJ databases">
        <authorList>
            <person name="Tang B."/>
            <person name="Yu Y."/>
        </authorList>
    </citation>
    <scope>NUCLEOTIDE SEQUENCE [LARGE SCALE GENOMIC DNA]</scope>
    <source>
        <strain evidence="17 18">DSM 7029</strain>
    </source>
</reference>
<keyword evidence="10 14" id="KW-0547">Nucleotide-binding</keyword>
<dbReference type="GO" id="GO:0005524">
    <property type="term" value="F:ATP binding"/>
    <property type="evidence" value="ECO:0007669"/>
    <property type="project" value="UniProtKB-UniRule"/>
</dbReference>
<dbReference type="GO" id="GO:0009236">
    <property type="term" value="P:cobalamin biosynthetic process"/>
    <property type="evidence" value="ECO:0007669"/>
    <property type="project" value="UniProtKB-UniRule"/>
</dbReference>
<feature type="binding site" evidence="16">
    <location>
        <position position="91"/>
    </location>
    <ligand>
        <name>GTP</name>
        <dbReference type="ChEBI" id="CHEBI:37565"/>
    </ligand>
</feature>
<comment type="similarity">
    <text evidence="7 14">Belongs to the CobU/CobP family.</text>
</comment>
<name>A0A0G3BTR8_9BURK</name>
<keyword evidence="8 14" id="KW-0169">Cobalamin biosynthesis</keyword>
<evidence type="ECO:0000256" key="14">
    <source>
        <dbReference type="PIRNR" id="PIRNR006135"/>
    </source>
</evidence>
<dbReference type="KEGG" id="pbh:AAW51_3244"/>
<accession>A0A0G3BTR8</accession>
<dbReference type="Gene3D" id="3.40.50.300">
    <property type="entry name" value="P-loop containing nucleotide triphosphate hydrolases"/>
    <property type="match status" value="1"/>
</dbReference>
<evidence type="ECO:0000256" key="1">
    <source>
        <dbReference type="ARBA" id="ARBA00000312"/>
    </source>
</evidence>
<dbReference type="EC" id="2.7.7.62" evidence="14"/>
<keyword evidence="11 14" id="KW-0418">Kinase</keyword>
<organism evidence="17 18">
    <name type="scientific">Caldimonas brevitalea</name>
    <dbReference type="NCBI Taxonomy" id="413882"/>
    <lineage>
        <taxon>Bacteria</taxon>
        <taxon>Pseudomonadati</taxon>
        <taxon>Pseudomonadota</taxon>
        <taxon>Betaproteobacteria</taxon>
        <taxon>Burkholderiales</taxon>
        <taxon>Sphaerotilaceae</taxon>
        <taxon>Caldimonas</taxon>
    </lineage>
</organism>
<feature type="binding site" evidence="16">
    <location>
        <begin position="55"/>
        <end position="58"/>
    </location>
    <ligand>
        <name>GTP</name>
        <dbReference type="ChEBI" id="CHEBI:37565"/>
    </ligand>
</feature>
<keyword evidence="18" id="KW-1185">Reference proteome</keyword>
<dbReference type="SUPFAM" id="SSF52540">
    <property type="entry name" value="P-loop containing nucleoside triphosphate hydrolases"/>
    <property type="match status" value="1"/>
</dbReference>
<evidence type="ECO:0000256" key="10">
    <source>
        <dbReference type="ARBA" id="ARBA00022741"/>
    </source>
</evidence>
<dbReference type="Pfam" id="PF02283">
    <property type="entry name" value="CobU"/>
    <property type="match status" value="1"/>
</dbReference>
<dbReference type="EMBL" id="CP011371">
    <property type="protein sequence ID" value="AKJ29935.1"/>
    <property type="molecule type" value="Genomic_DNA"/>
</dbReference>
<comment type="catalytic activity">
    <reaction evidence="3">
        <text>adenosylcob(III)inamide + GTP = adenosylcob(III)inamide phosphate + GDP + H(+)</text>
        <dbReference type="Rhea" id="RHEA:15765"/>
        <dbReference type="ChEBI" id="CHEBI:2480"/>
        <dbReference type="ChEBI" id="CHEBI:15378"/>
        <dbReference type="ChEBI" id="CHEBI:37565"/>
        <dbReference type="ChEBI" id="CHEBI:58189"/>
        <dbReference type="ChEBI" id="CHEBI:58502"/>
        <dbReference type="EC" id="2.7.1.156"/>
    </reaction>
</comment>
<dbReference type="GO" id="GO:0043752">
    <property type="term" value="F:adenosylcobinamide kinase activity"/>
    <property type="evidence" value="ECO:0007669"/>
    <property type="project" value="UniProtKB-EC"/>
</dbReference>
<proteinExistence type="inferred from homology"/>
<evidence type="ECO:0000256" key="12">
    <source>
        <dbReference type="ARBA" id="ARBA00022840"/>
    </source>
</evidence>